<dbReference type="InterPro" id="IPR043917">
    <property type="entry name" value="DUF5753"/>
</dbReference>
<comment type="caution">
    <text evidence="2">The sequence shown here is derived from an EMBL/GenBank/DDBJ whole genome shotgun (WGS) entry which is preliminary data.</text>
</comment>
<protein>
    <submittedName>
        <fullName evidence="2">Transcriptional regulator</fullName>
    </submittedName>
</protein>
<dbReference type="Pfam" id="PF19054">
    <property type="entry name" value="DUF5753"/>
    <property type="match status" value="1"/>
</dbReference>
<dbReference type="SMART" id="SM00530">
    <property type="entry name" value="HTH_XRE"/>
    <property type="match status" value="1"/>
</dbReference>
<dbReference type="GO" id="GO:0003677">
    <property type="term" value="F:DNA binding"/>
    <property type="evidence" value="ECO:0007669"/>
    <property type="project" value="InterPro"/>
</dbReference>
<gene>
    <name evidence="2" type="ORF">OEIGOIKO_03396</name>
</gene>
<name>A0A7U9PYT7_9ACTN</name>
<evidence type="ECO:0000313" key="3">
    <source>
        <dbReference type="Proteomes" id="UP000287830"/>
    </source>
</evidence>
<dbReference type="RefSeq" id="WP_125045530.1">
    <property type="nucleotide sequence ID" value="NZ_BHZC01000001.1"/>
</dbReference>
<dbReference type="InterPro" id="IPR001387">
    <property type="entry name" value="Cro/C1-type_HTH"/>
</dbReference>
<sequence length="283" mass="30924">MPSSPSSSAQQAREALAARLHDLRRASGLTSQELAERCGWYKSKTSRIENARTLPSDADIRAWCRACEATDETEDLLAAARHAETLYVQWRRLHRSGLRQVHEASRPLYERTRLFRVYCSTVMPGLVQTPGYATDLLSAITAFQGTPDDVPAAVAARTARSRILHGSGRRFMLLIEEAVLHSGVGTPAAMAEQLGYLLEVMALPTVCLGILPFGDRARKIWPLETFMIFDEARVHVELLTARVTVTAPSEVSAYARAFADLAQLALYGASASARITTALAALG</sequence>
<dbReference type="GeneID" id="95622312"/>
<reference evidence="2 3" key="1">
    <citation type="submission" date="2018-11" db="EMBL/GenBank/DDBJ databases">
        <title>Whole genome sequence of Streptomyces chrestomyceticus NBRC 13444(T).</title>
        <authorList>
            <person name="Komaki H."/>
            <person name="Tamura T."/>
        </authorList>
    </citation>
    <scope>NUCLEOTIDE SEQUENCE [LARGE SCALE GENOMIC DNA]</scope>
    <source>
        <strain evidence="2 3">NBRC 13444</strain>
    </source>
</reference>
<dbReference type="SUPFAM" id="SSF47413">
    <property type="entry name" value="lambda repressor-like DNA-binding domains"/>
    <property type="match status" value="1"/>
</dbReference>
<dbReference type="Proteomes" id="UP000287830">
    <property type="component" value="Unassembled WGS sequence"/>
</dbReference>
<dbReference type="EMBL" id="BHZC01000001">
    <property type="protein sequence ID" value="GCD35650.1"/>
    <property type="molecule type" value="Genomic_DNA"/>
</dbReference>
<dbReference type="Pfam" id="PF13560">
    <property type="entry name" value="HTH_31"/>
    <property type="match status" value="1"/>
</dbReference>
<accession>A0A7U9PYT7</accession>
<dbReference type="OrthoDB" id="4966777at2"/>
<evidence type="ECO:0000259" key="1">
    <source>
        <dbReference type="PROSITE" id="PS50943"/>
    </source>
</evidence>
<evidence type="ECO:0000313" key="2">
    <source>
        <dbReference type="EMBL" id="GCD35650.1"/>
    </source>
</evidence>
<dbReference type="PROSITE" id="PS50943">
    <property type="entry name" value="HTH_CROC1"/>
    <property type="match status" value="1"/>
</dbReference>
<dbReference type="Gene3D" id="1.10.260.40">
    <property type="entry name" value="lambda repressor-like DNA-binding domains"/>
    <property type="match status" value="1"/>
</dbReference>
<dbReference type="InterPro" id="IPR010982">
    <property type="entry name" value="Lambda_DNA-bd_dom_sf"/>
</dbReference>
<dbReference type="CDD" id="cd00093">
    <property type="entry name" value="HTH_XRE"/>
    <property type="match status" value="1"/>
</dbReference>
<organism evidence="2 3">
    <name type="scientific">Streptomyces chrestomyceticus JCM 4735</name>
    <dbReference type="NCBI Taxonomy" id="1306181"/>
    <lineage>
        <taxon>Bacteria</taxon>
        <taxon>Bacillati</taxon>
        <taxon>Actinomycetota</taxon>
        <taxon>Actinomycetes</taxon>
        <taxon>Kitasatosporales</taxon>
        <taxon>Streptomycetaceae</taxon>
        <taxon>Streptomyces</taxon>
    </lineage>
</organism>
<feature type="domain" description="HTH cro/C1-type" evidence="1">
    <location>
        <begin position="20"/>
        <end position="76"/>
    </location>
</feature>
<proteinExistence type="predicted"/>
<dbReference type="AlphaFoldDB" id="A0A7U9PYT7"/>